<keyword evidence="3" id="KW-0812">Transmembrane</keyword>
<protein>
    <recommendedName>
        <fullName evidence="12">Neurotransmitter-gated ion-channel ligand-binding domain-containing protein</fullName>
    </recommendedName>
</protein>
<evidence type="ECO:0000256" key="6">
    <source>
        <dbReference type="ARBA" id="ARBA00023136"/>
    </source>
</evidence>
<dbReference type="PANTHER" id="PTHR18945">
    <property type="entry name" value="NEUROTRANSMITTER GATED ION CHANNEL"/>
    <property type="match status" value="1"/>
</dbReference>
<dbReference type="InterPro" id="IPR002394">
    <property type="entry name" value="Nicotinic_acetylcholine_rcpt"/>
</dbReference>
<dbReference type="GO" id="GO:0004888">
    <property type="term" value="F:transmembrane signaling receptor activity"/>
    <property type="evidence" value="ECO:0007669"/>
    <property type="project" value="InterPro"/>
</dbReference>
<dbReference type="Proteomes" id="UP000827092">
    <property type="component" value="Unassembled WGS sequence"/>
</dbReference>
<evidence type="ECO:0000256" key="8">
    <source>
        <dbReference type="ARBA" id="ARBA00023286"/>
    </source>
</evidence>
<dbReference type="Pfam" id="PF02931">
    <property type="entry name" value="Neur_chan_LBD"/>
    <property type="match status" value="1"/>
</dbReference>
<evidence type="ECO:0000313" key="13">
    <source>
        <dbReference type="EMBL" id="KAG8179116.1"/>
    </source>
</evidence>
<dbReference type="EMBL" id="JAFNEN010000648">
    <property type="protein sequence ID" value="KAG8179116.1"/>
    <property type="molecule type" value="Genomic_DNA"/>
</dbReference>
<sequence>MNLFAVLGCLLLSWTDALVIENSNLKTERDLKRDLFENYDKQVRPIKDPHAAMELQVSLSPIMIRDVDVKHQSLALDSWMLMKWHDDYLTWDPEVYNDIKILRVPSTEIWKPDLALYSASSAENLFPMAITQALLYFNGTVLWVPMQTLNSRCPFFKQADKSYFDCNIKMGSWTYSAKEVNPQLLGSGLDVSNFYDINPDWKGDPKKNILLVTRLYYKDSVDSLILAKKMDF</sequence>
<dbReference type="GO" id="GO:0022848">
    <property type="term" value="F:acetylcholine-gated monoatomic cation-selective channel activity"/>
    <property type="evidence" value="ECO:0007669"/>
    <property type="project" value="InterPro"/>
</dbReference>
<dbReference type="PRINTS" id="PR00254">
    <property type="entry name" value="NICOTINICR"/>
</dbReference>
<keyword evidence="1" id="KW-0813">Transport</keyword>
<dbReference type="AlphaFoldDB" id="A0AAV6U5S7"/>
<evidence type="ECO:0000256" key="2">
    <source>
        <dbReference type="ARBA" id="ARBA00022475"/>
    </source>
</evidence>
<evidence type="ECO:0000256" key="9">
    <source>
        <dbReference type="ARBA" id="ARBA00023303"/>
    </source>
</evidence>
<accession>A0AAV6U5S7</accession>
<gene>
    <name evidence="13" type="ORF">JTE90_000150</name>
</gene>
<evidence type="ECO:0000256" key="11">
    <source>
        <dbReference type="SAM" id="SignalP"/>
    </source>
</evidence>
<proteinExistence type="predicted"/>
<keyword evidence="2" id="KW-1003">Cell membrane</keyword>
<reference evidence="13 14" key="1">
    <citation type="journal article" date="2022" name="Nat. Ecol. Evol.">
        <title>A masculinizing supergene underlies an exaggerated male reproductive morph in a spider.</title>
        <authorList>
            <person name="Hendrickx F."/>
            <person name="De Corte Z."/>
            <person name="Sonet G."/>
            <person name="Van Belleghem S.M."/>
            <person name="Kostlbacher S."/>
            <person name="Vangestel C."/>
        </authorList>
    </citation>
    <scope>NUCLEOTIDE SEQUENCE [LARGE SCALE GENOMIC DNA]</scope>
    <source>
        <strain evidence="13">W744_W776</strain>
    </source>
</reference>
<dbReference type="InterPro" id="IPR036734">
    <property type="entry name" value="Neur_chan_lig-bd_sf"/>
</dbReference>
<evidence type="ECO:0000256" key="5">
    <source>
        <dbReference type="ARBA" id="ARBA00023065"/>
    </source>
</evidence>
<feature type="chain" id="PRO_5043697785" description="Neurotransmitter-gated ion-channel ligand-binding domain-containing protein" evidence="11">
    <location>
        <begin position="18"/>
        <end position="232"/>
    </location>
</feature>
<name>A0AAV6U5S7_9ARAC</name>
<dbReference type="GO" id="GO:0045211">
    <property type="term" value="C:postsynaptic membrane"/>
    <property type="evidence" value="ECO:0007669"/>
    <property type="project" value="InterPro"/>
</dbReference>
<evidence type="ECO:0000259" key="12">
    <source>
        <dbReference type="Pfam" id="PF02931"/>
    </source>
</evidence>
<keyword evidence="8" id="KW-1071">Ligand-gated ion channel</keyword>
<dbReference type="InterPro" id="IPR006201">
    <property type="entry name" value="Neur_channel"/>
</dbReference>
<evidence type="ECO:0000256" key="10">
    <source>
        <dbReference type="ARBA" id="ARBA00034099"/>
    </source>
</evidence>
<keyword evidence="7" id="KW-0675">Receptor</keyword>
<feature type="domain" description="Neurotransmitter-gated ion-channel ligand-binding" evidence="12">
    <location>
        <begin position="29"/>
        <end position="186"/>
    </location>
</feature>
<organism evidence="13 14">
    <name type="scientific">Oedothorax gibbosus</name>
    <dbReference type="NCBI Taxonomy" id="931172"/>
    <lineage>
        <taxon>Eukaryota</taxon>
        <taxon>Metazoa</taxon>
        <taxon>Ecdysozoa</taxon>
        <taxon>Arthropoda</taxon>
        <taxon>Chelicerata</taxon>
        <taxon>Arachnida</taxon>
        <taxon>Araneae</taxon>
        <taxon>Araneomorphae</taxon>
        <taxon>Entelegynae</taxon>
        <taxon>Araneoidea</taxon>
        <taxon>Linyphiidae</taxon>
        <taxon>Erigoninae</taxon>
        <taxon>Oedothorax</taxon>
    </lineage>
</organism>
<evidence type="ECO:0000256" key="7">
    <source>
        <dbReference type="ARBA" id="ARBA00023170"/>
    </source>
</evidence>
<keyword evidence="4" id="KW-0770">Synapse</keyword>
<evidence type="ECO:0000256" key="3">
    <source>
        <dbReference type="ARBA" id="ARBA00022692"/>
    </source>
</evidence>
<feature type="signal peptide" evidence="11">
    <location>
        <begin position="1"/>
        <end position="17"/>
    </location>
</feature>
<comment type="caution">
    <text evidence="13">The sequence shown here is derived from an EMBL/GenBank/DDBJ whole genome shotgun (WGS) entry which is preliminary data.</text>
</comment>
<keyword evidence="5" id="KW-0406">Ion transport</keyword>
<comment type="subcellular location">
    <subcellularLocation>
        <location evidence="10">Synaptic cell membrane</location>
        <topology evidence="10">Multi-pass membrane protein</topology>
    </subcellularLocation>
</comment>
<keyword evidence="9" id="KW-0407">Ion channel</keyword>
<evidence type="ECO:0000313" key="14">
    <source>
        <dbReference type="Proteomes" id="UP000827092"/>
    </source>
</evidence>
<keyword evidence="6" id="KW-0472">Membrane</keyword>
<keyword evidence="14" id="KW-1185">Reference proteome</keyword>
<dbReference type="SUPFAM" id="SSF63712">
    <property type="entry name" value="Nicotinic receptor ligand binding domain-like"/>
    <property type="match status" value="1"/>
</dbReference>
<dbReference type="Gene3D" id="2.70.170.10">
    <property type="entry name" value="Neurotransmitter-gated ion-channel ligand-binding domain"/>
    <property type="match status" value="1"/>
</dbReference>
<evidence type="ECO:0000256" key="4">
    <source>
        <dbReference type="ARBA" id="ARBA00023018"/>
    </source>
</evidence>
<keyword evidence="11" id="KW-0732">Signal</keyword>
<dbReference type="InterPro" id="IPR006202">
    <property type="entry name" value="Neur_chan_lig-bd"/>
</dbReference>
<evidence type="ECO:0000256" key="1">
    <source>
        <dbReference type="ARBA" id="ARBA00022448"/>
    </source>
</evidence>